<evidence type="ECO:0000259" key="1">
    <source>
        <dbReference type="Pfam" id="PF04898"/>
    </source>
</evidence>
<dbReference type="InterPro" id="IPR013785">
    <property type="entry name" value="Aldolase_TIM"/>
</dbReference>
<dbReference type="EMBL" id="NIXT01003924">
    <property type="protein sequence ID" value="OXE28832.1"/>
    <property type="molecule type" value="Genomic_DNA"/>
</dbReference>
<dbReference type="Proteomes" id="UP000214596">
    <property type="component" value="Unassembled WGS sequence"/>
</dbReference>
<dbReference type="Pfam" id="PF04898">
    <property type="entry name" value="Glu_syn_central"/>
    <property type="match status" value="1"/>
</dbReference>
<dbReference type="PANTHER" id="PTHR43100">
    <property type="entry name" value="GLUTAMATE SYNTHASE [NADPH] SMALL CHAIN"/>
    <property type="match status" value="1"/>
</dbReference>
<dbReference type="Gene3D" id="3.20.20.70">
    <property type="entry name" value="Aldolase class I"/>
    <property type="match status" value="2"/>
</dbReference>
<gene>
    <name evidence="2" type="ORF">CA163_31830</name>
</gene>
<feature type="domain" description="Glutamate synthase central-N" evidence="1">
    <location>
        <begin position="1"/>
        <end position="27"/>
    </location>
</feature>
<dbReference type="AlphaFoldDB" id="A0A227J1R8"/>
<evidence type="ECO:0000313" key="2">
    <source>
        <dbReference type="EMBL" id="OXE28832.1"/>
    </source>
</evidence>
<reference evidence="2 3" key="1">
    <citation type="journal article" date="2017" name="Appl. Environ. Microbiol.">
        <title>Parallel evolution of two clades of a major Atlantic endemic Vibrio parahaemolyticus pathogen lineage by independent acquisition of related pathogenicity islands.</title>
        <authorList>
            <person name="Xu F."/>
            <person name="Gonzalez-Escalona N."/>
            <person name="Drees K.P."/>
            <person name="Sebra R.P."/>
            <person name="Cooper V.S."/>
            <person name="Jones S.H."/>
            <person name="Whistler C.A."/>
        </authorList>
    </citation>
    <scope>NUCLEOTIDE SEQUENCE [LARGE SCALE GENOMIC DNA]</scope>
    <source>
        <strain evidence="2 3">MAVP-3</strain>
    </source>
</reference>
<organism evidence="2 3">
    <name type="scientific">Vibrio parahaemolyticus</name>
    <dbReference type="NCBI Taxonomy" id="670"/>
    <lineage>
        <taxon>Bacteria</taxon>
        <taxon>Pseudomonadati</taxon>
        <taxon>Pseudomonadota</taxon>
        <taxon>Gammaproteobacteria</taxon>
        <taxon>Vibrionales</taxon>
        <taxon>Vibrionaceae</taxon>
        <taxon>Vibrio</taxon>
    </lineage>
</organism>
<feature type="non-terminal residue" evidence="2">
    <location>
        <position position="97"/>
    </location>
</feature>
<proteinExistence type="predicted"/>
<accession>A0A227J1R8</accession>
<dbReference type="InterPro" id="IPR006982">
    <property type="entry name" value="Glu_synth_centr_N"/>
</dbReference>
<sequence>LKIFSKMGISTLQSYHGAQIFEALGIHKSVVDKYFTGTVSRIQGLTLDDIAKEVLIRHRIGYPQREIPIQMLDVGGVYQWKQRGEKHLFNPETISLL</sequence>
<dbReference type="InterPro" id="IPR051394">
    <property type="entry name" value="Glutamate_Synthase"/>
</dbReference>
<name>A0A227J1R8_VIBPH</name>
<feature type="non-terminal residue" evidence="2">
    <location>
        <position position="1"/>
    </location>
</feature>
<comment type="caution">
    <text evidence="2">The sequence shown here is derived from an EMBL/GenBank/DDBJ whole genome shotgun (WGS) entry which is preliminary data.</text>
</comment>
<dbReference type="GO" id="GO:0015930">
    <property type="term" value="F:glutamate synthase activity"/>
    <property type="evidence" value="ECO:0007669"/>
    <property type="project" value="InterPro"/>
</dbReference>
<protein>
    <recommendedName>
        <fullName evidence="1">Glutamate synthase central-N domain-containing protein</fullName>
    </recommendedName>
</protein>
<dbReference type="PANTHER" id="PTHR43100:SF1">
    <property type="entry name" value="GLUTAMATE SYNTHASE [NADPH] SMALL CHAIN"/>
    <property type="match status" value="1"/>
</dbReference>
<dbReference type="SUPFAM" id="SSF51395">
    <property type="entry name" value="FMN-linked oxidoreductases"/>
    <property type="match status" value="1"/>
</dbReference>
<evidence type="ECO:0000313" key="3">
    <source>
        <dbReference type="Proteomes" id="UP000214596"/>
    </source>
</evidence>